<proteinExistence type="inferred from homology"/>
<sequence>MASFVLSLHSSQSDYTSAMNLIHFANAACDAGHSIEAIFLYQDAVWHSSPHIVTPSDEYPIHQQWQKLADRGLNLLLCVTAAEKRGINLNSTAPFTVAGLAEFAMTTAKADKWIQFK</sequence>
<dbReference type="OrthoDB" id="9787483at2"/>
<evidence type="ECO:0000256" key="2">
    <source>
        <dbReference type="ARBA" id="ARBA00007067"/>
    </source>
</evidence>
<dbReference type="NCBIfam" id="TIGR03012">
    <property type="entry name" value="sulf_tusD_dsrE"/>
    <property type="match status" value="1"/>
</dbReference>
<dbReference type="InterPro" id="IPR017463">
    <property type="entry name" value="Sulphur_relay_TusD/DsrE"/>
</dbReference>
<evidence type="ECO:0000256" key="1">
    <source>
        <dbReference type="ARBA" id="ARBA00004496"/>
    </source>
</evidence>
<dbReference type="InterPro" id="IPR027396">
    <property type="entry name" value="DsrEFH-like"/>
</dbReference>
<dbReference type="EMBL" id="MWPV01000005">
    <property type="protein sequence ID" value="OUL56677.1"/>
    <property type="molecule type" value="Genomic_DNA"/>
</dbReference>
<comment type="similarity">
    <text evidence="2">Belongs to the DsrE/TusD family.</text>
</comment>
<keyword evidence="6" id="KW-1185">Reference proteome</keyword>
<dbReference type="PANTHER" id="PTHR34874">
    <property type="entry name" value="PROTEIN YCHN"/>
    <property type="match status" value="1"/>
</dbReference>
<dbReference type="GO" id="GO:0097163">
    <property type="term" value="F:sulfur carrier activity"/>
    <property type="evidence" value="ECO:0007669"/>
    <property type="project" value="TreeGrafter"/>
</dbReference>
<evidence type="ECO:0000256" key="4">
    <source>
        <dbReference type="ARBA" id="ARBA00022679"/>
    </source>
</evidence>
<comment type="subcellular location">
    <subcellularLocation>
        <location evidence="1">Cytoplasm</location>
    </subcellularLocation>
</comment>
<keyword evidence="3" id="KW-0963">Cytoplasm</keyword>
<organism evidence="5 6">
    <name type="scientific">Pseudoalteromonas ulvae</name>
    <dbReference type="NCBI Taxonomy" id="107327"/>
    <lineage>
        <taxon>Bacteria</taxon>
        <taxon>Pseudomonadati</taxon>
        <taxon>Pseudomonadota</taxon>
        <taxon>Gammaproteobacteria</taxon>
        <taxon>Alteromonadales</taxon>
        <taxon>Pseudoalteromonadaceae</taxon>
        <taxon>Pseudoalteromonas</taxon>
    </lineage>
</organism>
<dbReference type="GO" id="GO:0016783">
    <property type="term" value="F:sulfurtransferase activity"/>
    <property type="evidence" value="ECO:0007669"/>
    <property type="project" value="InterPro"/>
</dbReference>
<dbReference type="GO" id="GO:0002143">
    <property type="term" value="P:tRNA wobble position uridine thiolation"/>
    <property type="evidence" value="ECO:0007669"/>
    <property type="project" value="TreeGrafter"/>
</dbReference>
<dbReference type="RefSeq" id="WP_086744932.1">
    <property type="nucleotide sequence ID" value="NZ_MWPV01000005.1"/>
</dbReference>
<accession>A0A244CM30</accession>
<reference evidence="5 6" key="1">
    <citation type="submission" date="2017-02" db="EMBL/GenBank/DDBJ databases">
        <title>Pseudoalteromonas ulvae TC14 Genome.</title>
        <authorList>
            <person name="Molmeret M."/>
        </authorList>
    </citation>
    <scope>NUCLEOTIDE SEQUENCE [LARGE SCALE GENOMIC DNA]</scope>
    <source>
        <strain evidence="5">TC14</strain>
    </source>
</reference>
<dbReference type="InterPro" id="IPR003787">
    <property type="entry name" value="Sulphur_relay_DsrE/F-like"/>
</dbReference>
<evidence type="ECO:0000313" key="5">
    <source>
        <dbReference type="EMBL" id="OUL56677.1"/>
    </source>
</evidence>
<dbReference type="Gene3D" id="3.40.1260.10">
    <property type="entry name" value="DsrEFH-like"/>
    <property type="match status" value="1"/>
</dbReference>
<gene>
    <name evidence="5" type="ORF">B1199_14975</name>
</gene>
<evidence type="ECO:0000256" key="3">
    <source>
        <dbReference type="ARBA" id="ARBA00022490"/>
    </source>
</evidence>
<dbReference type="SUPFAM" id="SSF75169">
    <property type="entry name" value="DsrEFH-like"/>
    <property type="match status" value="1"/>
</dbReference>
<dbReference type="PANTHER" id="PTHR34874:SF3">
    <property type="entry name" value="SULFURTRANSFERASE TUSD"/>
    <property type="match status" value="1"/>
</dbReference>
<dbReference type="AlphaFoldDB" id="A0A244CM30"/>
<dbReference type="Proteomes" id="UP000194841">
    <property type="component" value="Unassembled WGS sequence"/>
</dbReference>
<name>A0A244CM30_PSEDV</name>
<dbReference type="GO" id="GO:1990228">
    <property type="term" value="C:sulfurtransferase complex"/>
    <property type="evidence" value="ECO:0007669"/>
    <property type="project" value="TreeGrafter"/>
</dbReference>
<evidence type="ECO:0000313" key="6">
    <source>
        <dbReference type="Proteomes" id="UP000194841"/>
    </source>
</evidence>
<dbReference type="Pfam" id="PF02635">
    <property type="entry name" value="DsrE"/>
    <property type="match status" value="1"/>
</dbReference>
<keyword evidence="4 5" id="KW-0808">Transferase</keyword>
<protein>
    <submittedName>
        <fullName evidence="5">Sulfurtransferase TusD</fullName>
    </submittedName>
</protein>
<comment type="caution">
    <text evidence="5">The sequence shown here is derived from an EMBL/GenBank/DDBJ whole genome shotgun (WGS) entry which is preliminary data.</text>
</comment>